<feature type="region of interest" description="Disordered" evidence="9">
    <location>
        <begin position="48"/>
        <end position="77"/>
    </location>
</feature>
<evidence type="ECO:0000256" key="10">
    <source>
        <dbReference type="SAM" id="Phobius"/>
    </source>
</evidence>
<dbReference type="EMBL" id="GL734021">
    <property type="protein sequence ID" value="EFX61880.1"/>
    <property type="molecule type" value="Genomic_DNA"/>
</dbReference>
<reference evidence="12 13" key="1">
    <citation type="journal article" date="2011" name="Science">
        <title>The ecoresponsive genome of Daphnia pulex.</title>
        <authorList>
            <person name="Colbourne J.K."/>
            <person name="Pfrender M.E."/>
            <person name="Gilbert D."/>
            <person name="Thomas W.K."/>
            <person name="Tucker A."/>
            <person name="Oakley T.H."/>
            <person name="Tokishita S."/>
            <person name="Aerts A."/>
            <person name="Arnold G.J."/>
            <person name="Basu M.K."/>
            <person name="Bauer D.J."/>
            <person name="Caceres C.E."/>
            <person name="Carmel L."/>
            <person name="Casola C."/>
            <person name="Choi J.H."/>
            <person name="Detter J.C."/>
            <person name="Dong Q."/>
            <person name="Dusheyko S."/>
            <person name="Eads B.D."/>
            <person name="Frohlich T."/>
            <person name="Geiler-Samerotte K.A."/>
            <person name="Gerlach D."/>
            <person name="Hatcher P."/>
            <person name="Jogdeo S."/>
            <person name="Krijgsveld J."/>
            <person name="Kriventseva E.V."/>
            <person name="Kultz D."/>
            <person name="Laforsch C."/>
            <person name="Lindquist E."/>
            <person name="Lopez J."/>
            <person name="Manak J.R."/>
            <person name="Muller J."/>
            <person name="Pangilinan J."/>
            <person name="Patwardhan R.P."/>
            <person name="Pitluck S."/>
            <person name="Pritham E.J."/>
            <person name="Rechtsteiner A."/>
            <person name="Rho M."/>
            <person name="Rogozin I.B."/>
            <person name="Sakarya O."/>
            <person name="Salamov A."/>
            <person name="Schaack S."/>
            <person name="Shapiro H."/>
            <person name="Shiga Y."/>
            <person name="Skalitzky C."/>
            <person name="Smith Z."/>
            <person name="Souvorov A."/>
            <person name="Sung W."/>
            <person name="Tang Z."/>
            <person name="Tsuchiya D."/>
            <person name="Tu H."/>
            <person name="Vos H."/>
            <person name="Wang M."/>
            <person name="Wolf Y.I."/>
            <person name="Yamagata H."/>
            <person name="Yamada T."/>
            <person name="Ye Y."/>
            <person name="Shaw J.R."/>
            <person name="Andrews J."/>
            <person name="Crease T.J."/>
            <person name="Tang H."/>
            <person name="Lucas S.M."/>
            <person name="Robertson H.M."/>
            <person name="Bork P."/>
            <person name="Koonin E.V."/>
            <person name="Zdobnov E.M."/>
            <person name="Grigoriev I.V."/>
            <person name="Lynch M."/>
            <person name="Boore J.L."/>
        </authorList>
    </citation>
    <scope>NUCLEOTIDE SEQUENCE [LARGE SCALE GENOMIC DNA]</scope>
</reference>
<comment type="similarity">
    <text evidence="2">Belongs to the ABC transporter superfamily. ABCC family. Conjugate transporter (TC 3.A.1.208) subfamily.</text>
</comment>
<evidence type="ECO:0000256" key="3">
    <source>
        <dbReference type="ARBA" id="ARBA00022448"/>
    </source>
</evidence>
<protein>
    <recommendedName>
        <fullName evidence="11">ABC transmembrane type-1 domain-containing protein</fullName>
    </recommendedName>
</protein>
<keyword evidence="5" id="KW-0547">Nucleotide-binding</keyword>
<dbReference type="AlphaFoldDB" id="E9I2A0"/>
<evidence type="ECO:0000256" key="6">
    <source>
        <dbReference type="ARBA" id="ARBA00022840"/>
    </source>
</evidence>
<dbReference type="OrthoDB" id="6500128at2759"/>
<feature type="transmembrane region" description="Helical" evidence="10">
    <location>
        <begin position="181"/>
        <end position="204"/>
    </location>
</feature>
<keyword evidence="6" id="KW-0067">ATP-binding</keyword>
<evidence type="ECO:0000256" key="9">
    <source>
        <dbReference type="SAM" id="MobiDB-lite"/>
    </source>
</evidence>
<dbReference type="PANTHER" id="PTHR24223:SF456">
    <property type="entry name" value="MULTIDRUG RESISTANCE-ASSOCIATED PROTEIN LETHAL(2)03659"/>
    <property type="match status" value="1"/>
</dbReference>
<feature type="region of interest" description="Disordered" evidence="9">
    <location>
        <begin position="1"/>
        <end position="35"/>
    </location>
</feature>
<dbReference type="InParanoid" id="E9I2A0"/>
<dbReference type="KEGG" id="dpx:DAPPUDRAFT_337893"/>
<dbReference type="PhylomeDB" id="E9I2A0"/>
<keyword evidence="13" id="KW-1185">Reference proteome</keyword>
<dbReference type="PROSITE" id="PS50929">
    <property type="entry name" value="ABC_TM1F"/>
    <property type="match status" value="1"/>
</dbReference>
<dbReference type="STRING" id="6669.E9I2A0"/>
<evidence type="ECO:0000256" key="5">
    <source>
        <dbReference type="ARBA" id="ARBA00022741"/>
    </source>
</evidence>
<dbReference type="SUPFAM" id="SSF90123">
    <property type="entry name" value="ABC transporter transmembrane region"/>
    <property type="match status" value="1"/>
</dbReference>
<evidence type="ECO:0000256" key="2">
    <source>
        <dbReference type="ARBA" id="ARBA00009726"/>
    </source>
</evidence>
<feature type="domain" description="ABC transmembrane type-1" evidence="11">
    <location>
        <begin position="154"/>
        <end position="421"/>
    </location>
</feature>
<feature type="transmembrane region" description="Helical" evidence="10">
    <location>
        <begin position="255"/>
        <end position="273"/>
    </location>
</feature>
<dbReference type="InterPro" id="IPR011527">
    <property type="entry name" value="ABC1_TM_dom"/>
</dbReference>
<name>E9I2A0_DAPPU</name>
<keyword evidence="3" id="KW-0813">Transport</keyword>
<organism evidence="12 13">
    <name type="scientific">Daphnia pulex</name>
    <name type="common">Water flea</name>
    <dbReference type="NCBI Taxonomy" id="6669"/>
    <lineage>
        <taxon>Eukaryota</taxon>
        <taxon>Metazoa</taxon>
        <taxon>Ecdysozoa</taxon>
        <taxon>Arthropoda</taxon>
        <taxon>Crustacea</taxon>
        <taxon>Branchiopoda</taxon>
        <taxon>Diplostraca</taxon>
        <taxon>Cladocera</taxon>
        <taxon>Anomopoda</taxon>
        <taxon>Daphniidae</taxon>
        <taxon>Daphnia</taxon>
    </lineage>
</organism>
<dbReference type="Proteomes" id="UP000000305">
    <property type="component" value="Unassembled WGS sequence"/>
</dbReference>
<evidence type="ECO:0000256" key="1">
    <source>
        <dbReference type="ARBA" id="ARBA00004141"/>
    </source>
</evidence>
<proteinExistence type="inferred from homology"/>
<dbReference type="GO" id="GO:0016020">
    <property type="term" value="C:membrane"/>
    <property type="evidence" value="ECO:0007669"/>
    <property type="project" value="UniProtKB-SubCell"/>
</dbReference>
<feature type="compositionally biased region" description="Polar residues" evidence="9">
    <location>
        <begin position="1"/>
        <end position="11"/>
    </location>
</feature>
<evidence type="ECO:0000256" key="4">
    <source>
        <dbReference type="ARBA" id="ARBA00022692"/>
    </source>
</evidence>
<feature type="transmembrane region" description="Helical" evidence="10">
    <location>
        <begin position="100"/>
        <end position="117"/>
    </location>
</feature>
<dbReference type="OMA" id="LSHWITH"/>
<evidence type="ECO:0000313" key="12">
    <source>
        <dbReference type="EMBL" id="EFX61880.1"/>
    </source>
</evidence>
<evidence type="ECO:0000256" key="7">
    <source>
        <dbReference type="ARBA" id="ARBA00022989"/>
    </source>
</evidence>
<dbReference type="GO" id="GO:0140359">
    <property type="term" value="F:ABC-type transporter activity"/>
    <property type="evidence" value="ECO:0007669"/>
    <property type="project" value="InterPro"/>
</dbReference>
<keyword evidence="8 10" id="KW-0472">Membrane</keyword>
<dbReference type="InterPro" id="IPR050173">
    <property type="entry name" value="ABC_transporter_C-like"/>
</dbReference>
<feature type="non-terminal residue" evidence="12">
    <location>
        <position position="445"/>
    </location>
</feature>
<dbReference type="Pfam" id="PF00664">
    <property type="entry name" value="ABC_membrane"/>
    <property type="match status" value="1"/>
</dbReference>
<comment type="subcellular location">
    <subcellularLocation>
        <location evidence="1">Membrane</location>
        <topology evidence="1">Multi-pass membrane protein</topology>
    </subcellularLocation>
</comment>
<feature type="transmembrane region" description="Helical" evidence="10">
    <location>
        <begin position="395"/>
        <end position="413"/>
    </location>
</feature>
<dbReference type="Gene3D" id="1.20.1560.10">
    <property type="entry name" value="ABC transporter type 1, transmembrane domain"/>
    <property type="match status" value="1"/>
</dbReference>
<dbReference type="eggNOG" id="KOG0054">
    <property type="taxonomic scope" value="Eukaryota"/>
</dbReference>
<sequence length="445" mass="50297">MGSYKEISNSGLDIAKTIEDEEPDQEEDLTRSFSECEIESSISRCGSISNSIRQRGGSVASRSSAKEKKEEKPAFAEESRSSGSVSLKVYWEYFRSGGSCIYLLLFTFTCLLTQILFSGSDYWLTLWTNAEELRTRQGNVSENSSFSNITEADFSNVTDEIKENGPFSGEWWKEPDTYTGIYIFTILIVGVFIFSMIRTIHYFLMCMISSIHLHNRMFQSIIRAPLLFFDQNPVGRILNRFAKDIGCMDEMLPSAFFDVITIALTAIGILFLVGLVNPWLLLPILFLSVIFVKFRQFYLKTARDVKRLESTTRSPVFTHLSSSLVGLTTLRAHQCEVVFQQIFDECQDVHSSAWYMFLATTRWFGIWLDWICVTYVACVTYACLGLSTSMTGSEAGLAISSAMALTGMFQWGVRQSAEVENQMTSVERVIEYSKLPSEAALDSII</sequence>
<evidence type="ECO:0000256" key="8">
    <source>
        <dbReference type="ARBA" id="ARBA00023136"/>
    </source>
</evidence>
<keyword evidence="7 10" id="KW-1133">Transmembrane helix</keyword>
<evidence type="ECO:0000313" key="13">
    <source>
        <dbReference type="Proteomes" id="UP000000305"/>
    </source>
</evidence>
<dbReference type="HOGENOM" id="CLU_049999_0_0_1"/>
<dbReference type="InterPro" id="IPR036640">
    <property type="entry name" value="ABC1_TM_sf"/>
</dbReference>
<feature type="compositionally biased region" description="Basic and acidic residues" evidence="9">
    <location>
        <begin position="64"/>
        <end position="77"/>
    </location>
</feature>
<evidence type="ECO:0000259" key="11">
    <source>
        <dbReference type="PROSITE" id="PS50929"/>
    </source>
</evidence>
<feature type="transmembrane region" description="Helical" evidence="10">
    <location>
        <begin position="366"/>
        <end position="389"/>
    </location>
</feature>
<dbReference type="PANTHER" id="PTHR24223">
    <property type="entry name" value="ATP-BINDING CASSETTE SUB-FAMILY C"/>
    <property type="match status" value="1"/>
</dbReference>
<keyword evidence="4 10" id="KW-0812">Transmembrane</keyword>
<dbReference type="GO" id="GO:0005524">
    <property type="term" value="F:ATP binding"/>
    <property type="evidence" value="ECO:0007669"/>
    <property type="project" value="UniProtKB-KW"/>
</dbReference>
<gene>
    <name evidence="12" type="ORF">DAPPUDRAFT_337893</name>
</gene>
<accession>E9I2A0</accession>
<feature type="transmembrane region" description="Helical" evidence="10">
    <location>
        <begin position="279"/>
        <end position="298"/>
    </location>
</feature>